<dbReference type="EMBL" id="LRBS01000121">
    <property type="protein sequence ID" value="OII71529.1"/>
    <property type="molecule type" value="Genomic_DNA"/>
</dbReference>
<protein>
    <recommendedName>
        <fullName evidence="9">LEM3 CDC50 family protein</fullName>
    </recommendedName>
</protein>
<gene>
    <name evidence="7" type="ORF">cand_032420</name>
</gene>
<evidence type="ECO:0000256" key="2">
    <source>
        <dbReference type="ARBA" id="ARBA00009457"/>
    </source>
</evidence>
<dbReference type="AlphaFoldDB" id="A0A1J4MBC9"/>
<dbReference type="PANTHER" id="PTHR10926">
    <property type="entry name" value="CELL CYCLE CONTROL PROTEIN 50"/>
    <property type="match status" value="1"/>
</dbReference>
<keyword evidence="3 6" id="KW-0812">Transmembrane</keyword>
<organism evidence="7 8">
    <name type="scientific">Cryptosporidium andersoni</name>
    <dbReference type="NCBI Taxonomy" id="117008"/>
    <lineage>
        <taxon>Eukaryota</taxon>
        <taxon>Sar</taxon>
        <taxon>Alveolata</taxon>
        <taxon>Apicomplexa</taxon>
        <taxon>Conoidasida</taxon>
        <taxon>Coccidia</taxon>
        <taxon>Eucoccidiorida</taxon>
        <taxon>Eimeriorina</taxon>
        <taxon>Cryptosporidiidae</taxon>
        <taxon>Cryptosporidium</taxon>
    </lineage>
</organism>
<comment type="similarity">
    <text evidence="2">Belongs to the CDC50/LEM3 family.</text>
</comment>
<dbReference type="Pfam" id="PF03381">
    <property type="entry name" value="CDC50"/>
    <property type="match status" value="1"/>
</dbReference>
<dbReference type="RefSeq" id="XP_067066719.1">
    <property type="nucleotide sequence ID" value="XM_067213468.1"/>
</dbReference>
<keyword evidence="5 6" id="KW-0472">Membrane</keyword>
<evidence type="ECO:0000256" key="4">
    <source>
        <dbReference type="ARBA" id="ARBA00022989"/>
    </source>
</evidence>
<evidence type="ECO:0000256" key="1">
    <source>
        <dbReference type="ARBA" id="ARBA00004141"/>
    </source>
</evidence>
<reference evidence="7 8" key="1">
    <citation type="submission" date="2016-10" db="EMBL/GenBank/DDBJ databases">
        <title>Reductive evolution of mitochondrial metabolism and differential evolution of invasion-related proteins in Cryptosporidium.</title>
        <authorList>
            <person name="Liu S."/>
            <person name="Roellig D.M."/>
            <person name="Guo Y."/>
            <person name="Li N."/>
            <person name="Frace M.A."/>
            <person name="Tang K."/>
            <person name="Zhang L."/>
            <person name="Feng Y."/>
            <person name="Xiao L."/>
        </authorList>
    </citation>
    <scope>NUCLEOTIDE SEQUENCE [LARGE SCALE GENOMIC DNA]</scope>
    <source>
        <strain evidence="7">30847</strain>
    </source>
</reference>
<dbReference type="VEuPathDB" id="CryptoDB:cand_032420"/>
<accession>A0A1J4MBC9</accession>
<dbReference type="InterPro" id="IPR005045">
    <property type="entry name" value="CDC50/LEM3_fam"/>
</dbReference>
<dbReference type="GO" id="GO:0005886">
    <property type="term" value="C:plasma membrane"/>
    <property type="evidence" value="ECO:0007669"/>
    <property type="project" value="TreeGrafter"/>
</dbReference>
<dbReference type="OrthoDB" id="340608at2759"/>
<dbReference type="GO" id="GO:0005794">
    <property type="term" value="C:Golgi apparatus"/>
    <property type="evidence" value="ECO:0007669"/>
    <property type="project" value="TreeGrafter"/>
</dbReference>
<comment type="caution">
    <text evidence="7">The sequence shown here is derived from an EMBL/GenBank/DDBJ whole genome shotgun (WGS) entry which is preliminary data.</text>
</comment>
<feature type="transmembrane region" description="Helical" evidence="6">
    <location>
        <begin position="45"/>
        <end position="68"/>
    </location>
</feature>
<sequence length="321" mass="37145">MKLVKSKILIKLRHGQYKVDNILDSMIQQDMKIWKPGQLLYDPRLACILFGIGAILNFIIASFFLVYYRNPLYYEVISDPITNLTNSFVLNIPRDLPGPVNVNIYFSNFYQNFRSYVQSRPPEIYPGFSCGPATTINYLKNIRGDTLDNYIDTDMENSTINIYGETILNPCGLTSLSLYNDEFTISNFDSGNESISLQIGDISINNDFTLFAIPYNKSFWINTTDPHYRIWMHSAWLPNFKMVWGQIMEGLSAGKYVFNMTKNYWPAEHFNAEKRIGIETVSPLGSKNLVAIYFFFFLGSWLTLTMLIILIQVIWIYNKTK</sequence>
<evidence type="ECO:0000256" key="3">
    <source>
        <dbReference type="ARBA" id="ARBA00022692"/>
    </source>
</evidence>
<evidence type="ECO:0000313" key="8">
    <source>
        <dbReference type="Proteomes" id="UP000186804"/>
    </source>
</evidence>
<keyword evidence="4 6" id="KW-1133">Transmembrane helix</keyword>
<evidence type="ECO:0000313" key="7">
    <source>
        <dbReference type="EMBL" id="OII71529.1"/>
    </source>
</evidence>
<feature type="transmembrane region" description="Helical" evidence="6">
    <location>
        <begin position="290"/>
        <end position="317"/>
    </location>
</feature>
<comment type="subcellular location">
    <subcellularLocation>
        <location evidence="1">Membrane</location>
        <topology evidence="1">Multi-pass membrane protein</topology>
    </subcellularLocation>
</comment>
<dbReference type="Proteomes" id="UP000186804">
    <property type="component" value="Unassembled WGS sequence"/>
</dbReference>
<dbReference type="PANTHER" id="PTHR10926:SF0">
    <property type="entry name" value="CDC50, ISOFORM A"/>
    <property type="match status" value="1"/>
</dbReference>
<dbReference type="GO" id="GO:0005783">
    <property type="term" value="C:endoplasmic reticulum"/>
    <property type="evidence" value="ECO:0007669"/>
    <property type="project" value="TreeGrafter"/>
</dbReference>
<evidence type="ECO:0008006" key="9">
    <source>
        <dbReference type="Google" id="ProtNLM"/>
    </source>
</evidence>
<keyword evidence="8" id="KW-1185">Reference proteome</keyword>
<dbReference type="GeneID" id="92367426"/>
<evidence type="ECO:0000256" key="6">
    <source>
        <dbReference type="SAM" id="Phobius"/>
    </source>
</evidence>
<evidence type="ECO:0000256" key="5">
    <source>
        <dbReference type="ARBA" id="ARBA00023136"/>
    </source>
</evidence>
<name>A0A1J4MBC9_9CRYT</name>
<proteinExistence type="inferred from homology"/>